<sequence length="97" mass="11123">MKYAWNEIVLNHEQFIGTKVLVSKLERSSDQVIKPINIDALAKWMGNIPKDDLENMENIAPMLQFLGYDLFANPPNCGIPDEEVINKSDNLRNHNIK</sequence>
<name>A0A0K0F0F9_STRVS</name>
<dbReference type="WBParaSite" id="SVE_0227300.1">
    <property type="protein sequence ID" value="SVE_0227300.1"/>
    <property type="gene ID" value="SVE_0227300"/>
</dbReference>
<evidence type="ECO:0000313" key="6">
    <source>
        <dbReference type="Proteomes" id="UP000035680"/>
    </source>
</evidence>
<proteinExistence type="inferred from homology"/>
<comment type="catalytic activity">
    <reaction evidence="4 5">
        <text>L-tyrosyl-[protein] + 3'-phosphoadenylyl sulfate = O-sulfo-L-tyrosine-[protein] + adenosine 3',5'-bisphosphate + H(+)</text>
        <dbReference type="Rhea" id="RHEA:16801"/>
        <dbReference type="Rhea" id="RHEA-COMP:10136"/>
        <dbReference type="Rhea" id="RHEA-COMP:11688"/>
        <dbReference type="ChEBI" id="CHEBI:15378"/>
        <dbReference type="ChEBI" id="CHEBI:46858"/>
        <dbReference type="ChEBI" id="CHEBI:58339"/>
        <dbReference type="ChEBI" id="CHEBI:58343"/>
        <dbReference type="ChEBI" id="CHEBI:65286"/>
        <dbReference type="EC" id="2.8.2.20"/>
    </reaction>
</comment>
<evidence type="ECO:0000256" key="3">
    <source>
        <dbReference type="ARBA" id="ARBA00022679"/>
    </source>
</evidence>
<reference evidence="7" key="2">
    <citation type="submission" date="2015-08" db="UniProtKB">
        <authorList>
            <consortium name="WormBaseParasite"/>
        </authorList>
    </citation>
    <scope>IDENTIFICATION</scope>
</reference>
<evidence type="ECO:0000256" key="1">
    <source>
        <dbReference type="ARBA" id="ARBA00009988"/>
    </source>
</evidence>
<dbReference type="GO" id="GO:0008476">
    <property type="term" value="F:protein-tyrosine sulfotransferase activity"/>
    <property type="evidence" value="ECO:0007669"/>
    <property type="project" value="UniProtKB-EC"/>
</dbReference>
<comment type="function">
    <text evidence="5">Catalyzes the O-sulfation of tyrosine residues within acidic motifs of polypeptides, using 3'-phosphoadenylyl sulfate (PAPS) as cosubstrate.</text>
</comment>
<evidence type="ECO:0000256" key="2">
    <source>
        <dbReference type="ARBA" id="ARBA00013262"/>
    </source>
</evidence>
<dbReference type="EC" id="2.8.2.20" evidence="2 5"/>
<dbReference type="STRING" id="75913.A0A0K0F0F9"/>
<evidence type="ECO:0000256" key="5">
    <source>
        <dbReference type="RuleBase" id="RU365018"/>
    </source>
</evidence>
<comment type="similarity">
    <text evidence="1 5">Belongs to the protein sulfotransferase family.</text>
</comment>
<reference evidence="6" key="1">
    <citation type="submission" date="2014-07" db="EMBL/GenBank/DDBJ databases">
        <authorList>
            <person name="Martin A.A"/>
            <person name="De Silva N."/>
        </authorList>
    </citation>
    <scope>NUCLEOTIDE SEQUENCE</scope>
</reference>
<dbReference type="GO" id="GO:0005794">
    <property type="term" value="C:Golgi apparatus"/>
    <property type="evidence" value="ECO:0007669"/>
    <property type="project" value="TreeGrafter"/>
</dbReference>
<protein>
    <recommendedName>
        <fullName evidence="2 5">Protein-tyrosine sulfotransferase</fullName>
        <ecNumber evidence="2 5">2.8.2.20</ecNumber>
    </recommendedName>
</protein>
<dbReference type="InterPro" id="IPR027417">
    <property type="entry name" value="P-loop_NTPase"/>
</dbReference>
<dbReference type="PANTHER" id="PTHR12788:SF10">
    <property type="entry name" value="PROTEIN-TYROSINE SULFOTRANSFERASE"/>
    <property type="match status" value="1"/>
</dbReference>
<keyword evidence="6" id="KW-1185">Reference proteome</keyword>
<dbReference type="PANTHER" id="PTHR12788">
    <property type="entry name" value="PROTEIN-TYROSINE SULFOTRANSFERASE 2"/>
    <property type="match status" value="1"/>
</dbReference>
<dbReference type="AlphaFoldDB" id="A0A0K0F0F9"/>
<organism evidence="6 7">
    <name type="scientific">Strongyloides venezuelensis</name>
    <name type="common">Threadworm</name>
    <dbReference type="NCBI Taxonomy" id="75913"/>
    <lineage>
        <taxon>Eukaryota</taxon>
        <taxon>Metazoa</taxon>
        <taxon>Ecdysozoa</taxon>
        <taxon>Nematoda</taxon>
        <taxon>Chromadorea</taxon>
        <taxon>Rhabditida</taxon>
        <taxon>Tylenchina</taxon>
        <taxon>Panagrolaimomorpha</taxon>
        <taxon>Strongyloidoidea</taxon>
        <taxon>Strongyloididae</taxon>
        <taxon>Strongyloides</taxon>
    </lineage>
</organism>
<dbReference type="Proteomes" id="UP000035680">
    <property type="component" value="Unassembled WGS sequence"/>
</dbReference>
<dbReference type="InterPro" id="IPR026634">
    <property type="entry name" value="TPST-like"/>
</dbReference>
<evidence type="ECO:0000256" key="4">
    <source>
        <dbReference type="ARBA" id="ARBA00048460"/>
    </source>
</evidence>
<evidence type="ECO:0000313" key="7">
    <source>
        <dbReference type="WBParaSite" id="SVE_0227300.1"/>
    </source>
</evidence>
<accession>A0A0K0F0F9</accession>
<keyword evidence="3 5" id="KW-0808">Transferase</keyword>
<dbReference type="Gene3D" id="3.40.50.300">
    <property type="entry name" value="P-loop containing nucleotide triphosphate hydrolases"/>
    <property type="match status" value="1"/>
</dbReference>